<organism evidence="3 4">
    <name type="scientific">Bonamia ostreae</name>
    <dbReference type="NCBI Taxonomy" id="126728"/>
    <lineage>
        <taxon>Eukaryota</taxon>
        <taxon>Sar</taxon>
        <taxon>Rhizaria</taxon>
        <taxon>Endomyxa</taxon>
        <taxon>Ascetosporea</taxon>
        <taxon>Haplosporida</taxon>
        <taxon>Bonamia</taxon>
    </lineage>
</organism>
<feature type="domain" description="116kDa U5 small nuclear ribonucleoprotein component N-terminal" evidence="2">
    <location>
        <begin position="6"/>
        <end position="145"/>
    </location>
</feature>
<sequence>MSDAENMYDEFGNYIGPELDSYSSEYSDEEEKQRFQFKKKDDKPDEPFAPPEGPNDNLKQVERPETPTVADAAADENEKTALQKMVKNTSSQIVLHEDKQYFPNASVVYPDAEVITQLEDTQPIETPIIAPAKTRVFYNVEKALPETSFSYRFMTKMMENPLLIRNMSFLGQLHHGKTLFVDMLVRETHLQNWPIDKEIRYT</sequence>
<evidence type="ECO:0000256" key="1">
    <source>
        <dbReference type="SAM" id="MobiDB-lite"/>
    </source>
</evidence>
<feature type="region of interest" description="Disordered" evidence="1">
    <location>
        <begin position="1"/>
        <end position="63"/>
    </location>
</feature>
<comment type="caution">
    <text evidence="3">The sequence shown here is derived from an EMBL/GenBank/DDBJ whole genome shotgun (WGS) entry which is preliminary data.</text>
</comment>
<gene>
    <name evidence="3" type="ORF">MHBO_002259</name>
</gene>
<dbReference type="Pfam" id="PF16004">
    <property type="entry name" value="EFTUD2"/>
    <property type="match status" value="1"/>
</dbReference>
<feature type="compositionally biased region" description="Basic and acidic residues" evidence="1">
    <location>
        <begin position="31"/>
        <end position="46"/>
    </location>
</feature>
<proteinExistence type="predicted"/>
<dbReference type="Proteomes" id="UP001439008">
    <property type="component" value="Unassembled WGS sequence"/>
</dbReference>
<dbReference type="InterPro" id="IPR031950">
    <property type="entry name" value="EFTUD2_N"/>
</dbReference>
<dbReference type="EMBL" id="JBDODL010000759">
    <property type="protein sequence ID" value="MES1920607.1"/>
    <property type="molecule type" value="Genomic_DNA"/>
</dbReference>
<evidence type="ECO:0000313" key="3">
    <source>
        <dbReference type="EMBL" id="MES1920607.1"/>
    </source>
</evidence>
<evidence type="ECO:0000313" key="4">
    <source>
        <dbReference type="Proteomes" id="UP001439008"/>
    </source>
</evidence>
<reference evidence="3 4" key="1">
    <citation type="journal article" date="2024" name="BMC Biol.">
        <title>Comparative genomics of Ascetosporea gives new insight into the evolutionary basis for animal parasitism in Rhizaria.</title>
        <authorList>
            <person name="Hiltunen Thoren M."/>
            <person name="Onut-Brannstrom I."/>
            <person name="Alfjorden A."/>
            <person name="Peckova H."/>
            <person name="Swords F."/>
            <person name="Hooper C."/>
            <person name="Holzer A.S."/>
            <person name="Bass D."/>
            <person name="Burki F."/>
        </authorList>
    </citation>
    <scope>NUCLEOTIDE SEQUENCE [LARGE SCALE GENOMIC DNA]</scope>
    <source>
        <strain evidence="3">20-A016</strain>
    </source>
</reference>
<evidence type="ECO:0000259" key="2">
    <source>
        <dbReference type="Pfam" id="PF16004"/>
    </source>
</evidence>
<feature type="non-terminal residue" evidence="3">
    <location>
        <position position="202"/>
    </location>
</feature>
<keyword evidence="4" id="KW-1185">Reference proteome</keyword>
<protein>
    <recommendedName>
        <fullName evidence="2">116kDa U5 small nuclear ribonucleoprotein component N-terminal domain-containing protein</fullName>
    </recommendedName>
</protein>
<accession>A0ABV2ALW4</accession>
<name>A0ABV2ALW4_9EUKA</name>